<name>W5J5H6_ANODA</name>
<keyword evidence="5 10" id="KW-0547">Nucleotide-binding</keyword>
<keyword evidence="7 12" id="KW-0175">Coiled coil</keyword>
<evidence type="ECO:0000259" key="14">
    <source>
        <dbReference type="PROSITE" id="PS50067"/>
    </source>
</evidence>
<evidence type="ECO:0000256" key="10">
    <source>
        <dbReference type="PROSITE-ProRule" id="PRU00283"/>
    </source>
</evidence>
<dbReference type="GO" id="GO:0007018">
    <property type="term" value="P:microtubule-based movement"/>
    <property type="evidence" value="ECO:0007669"/>
    <property type="project" value="InterPro"/>
</dbReference>
<dbReference type="AlphaFoldDB" id="W5J5H6"/>
<dbReference type="FunCoup" id="W5J5H6">
    <property type="interactions" value="699"/>
</dbReference>
<feature type="region of interest" description="Disordered" evidence="13">
    <location>
        <begin position="121"/>
        <end position="140"/>
    </location>
</feature>
<feature type="region of interest" description="Disordered" evidence="13">
    <location>
        <begin position="231"/>
        <end position="270"/>
    </location>
</feature>
<evidence type="ECO:0000313" key="17">
    <source>
        <dbReference type="Proteomes" id="UP000000673"/>
    </source>
</evidence>
<evidence type="ECO:0000256" key="13">
    <source>
        <dbReference type="SAM" id="MobiDB-lite"/>
    </source>
</evidence>
<dbReference type="VEuPathDB" id="VectorBase:ADAR2_007193"/>
<keyword evidence="3" id="KW-0963">Cytoplasm</keyword>
<reference evidence="15" key="3">
    <citation type="journal article" date="2013" name="Nucleic Acids Res.">
        <title>The genome of Anopheles darlingi, the main neotropical malaria vector.</title>
        <authorList>
            <person name="Marinotti O."/>
            <person name="Cerqueira G.C."/>
            <person name="de Almeida L.G."/>
            <person name="Ferro M.I."/>
            <person name="Loreto E.L."/>
            <person name="Zaha A."/>
            <person name="Teixeira S.M."/>
            <person name="Wespiser A.R."/>
            <person name="Almeida E Silva A."/>
            <person name="Schlindwein A.D."/>
            <person name="Pacheco A.C."/>
            <person name="Silva A.L."/>
            <person name="Graveley B.R."/>
            <person name="Walenz B.P."/>
            <person name="Lima Bde A."/>
            <person name="Ribeiro C.A."/>
            <person name="Nunes-Silva C.G."/>
            <person name="de Carvalho C.R."/>
            <person name="Soares C.M."/>
            <person name="de Menezes C.B."/>
            <person name="Matiolli C."/>
            <person name="Caffrey D."/>
            <person name="Araujo D.A."/>
            <person name="de Oliveira D.M."/>
            <person name="Golenbock D."/>
            <person name="Grisard E.C."/>
            <person name="Fantinatti-Garboggini F."/>
            <person name="de Carvalho F.M."/>
            <person name="Barcellos F.G."/>
            <person name="Prosdocimi F."/>
            <person name="May G."/>
            <person name="Azevedo Junior G.M."/>
            <person name="Guimaraes G.M."/>
            <person name="Goldman G.H."/>
            <person name="Padilha I.Q."/>
            <person name="Batista Jda S."/>
            <person name="Ferro J.A."/>
            <person name="Ribeiro J.M."/>
            <person name="Fietto J.L."/>
            <person name="Dabbas K.M."/>
            <person name="Cerdeira L."/>
            <person name="Agnez-Lima L.F."/>
            <person name="Brocchi M."/>
            <person name="de Carvalho M.O."/>
            <person name="Teixeira Mde M."/>
            <person name="Diniz Maia Mde M."/>
            <person name="Goldman M.H."/>
            <person name="Cruz Schneider M.P."/>
            <person name="Felipe M.S."/>
            <person name="Hungria M."/>
            <person name="Nicolas M.F."/>
            <person name="Pereira M."/>
            <person name="Montes M.A."/>
            <person name="Cantao M.E."/>
            <person name="Vincentz M."/>
            <person name="Rafael M.S."/>
            <person name="Silverman N."/>
            <person name="Stoco P.H."/>
            <person name="Souza R.C."/>
            <person name="Vicentini R."/>
            <person name="Gazzinelli R.T."/>
            <person name="Neves Rde O."/>
            <person name="Silva R."/>
            <person name="Astolfi-Filho S."/>
            <person name="Maciel T.E."/>
            <person name="Urmenyi T.P."/>
            <person name="Tadei W.P."/>
            <person name="Camargo E.P."/>
            <person name="de Vasconcelos A.T."/>
        </authorList>
    </citation>
    <scope>NUCLEOTIDE SEQUENCE</scope>
</reference>
<comment type="subcellular location">
    <subcellularLocation>
        <location evidence="1">Cytoplasm</location>
        <location evidence="1">Cytoskeleton</location>
    </subcellularLocation>
</comment>
<sequence>MDSKIPKPSFLKKPAAISTLSLPGNARLPLSRDLLNVPSAINSTMFGMLKARAASPELRSENYGAGRPEINRAKLRRSRSACDLNRRDFHRPKHVPSLSKPANINAKTVALMASSGLVRPVSANTGQQGKGNGNVGGGLLRRSRSVGDIAIKSNLSNASTTSSSTTSSLFKRPPTSSNGSSGVPAKMSKMTTGSASSQTGIFKSTGQKVVTKPGGVTAPLRKAAPASKVASMINGTGGTGRSGTTVSSGPKVANGGATGAAAKQSAAKSMNKRIPPYDYKARFANLQEKHKLLVEKYEKLHEQHASRETLQEMYDECSQELDELKQRHEQLLCEISSSLDEKRSLEASNAQLTTALERSEADLTMYRDKYATASKELVELKQQLAKLSERSNFFEMENLALLETNQRNAELLFQANIERKDLHNMVMDLRGNIRVFCRVRPPLLPSEEHRIECGWKYLDEQSLELLAMDGTGKRHEFSFDHVFHARTRQEDIFENVSPLIQSALDGYNVCIFAYGQTGSGKTYTMDGVPDSLGVIPRTVDLIFNAINDYKRFGWEYEIRVNFLEIYNEVLYDLLDTTGTTKELEIKMASAKNKTEVYVSNIIEETVESPARLHQLMSIAKMNRATAATAGNERSSRSHAVTKIMLLGTHQEKGETCVGSVNLVDLAGSESPKTSTRMDETKNINRSLSELSNVILALVQRHDHVPYRNSKLTHLLMPSLGGNSKTLMFVNVAPFQDCLTETVKSLRFASQVNSCKMQKVRKNKVLSSV</sequence>
<dbReference type="InterPro" id="IPR027417">
    <property type="entry name" value="P-loop_NTPase"/>
</dbReference>
<evidence type="ECO:0000313" key="16">
    <source>
        <dbReference type="EnsemblMetazoa" id="ADAC009704-PA"/>
    </source>
</evidence>
<dbReference type="InterPro" id="IPR001752">
    <property type="entry name" value="Kinesin_motor_dom"/>
</dbReference>
<dbReference type="InterPro" id="IPR036961">
    <property type="entry name" value="Kinesin_motor_dom_sf"/>
</dbReference>
<evidence type="ECO:0000256" key="6">
    <source>
        <dbReference type="ARBA" id="ARBA00022840"/>
    </source>
</evidence>
<dbReference type="eggNOG" id="KOG0239">
    <property type="taxonomic scope" value="Eukaryota"/>
</dbReference>
<feature type="compositionally biased region" description="Low complexity" evidence="13">
    <location>
        <begin position="259"/>
        <end position="269"/>
    </location>
</feature>
<feature type="compositionally biased region" description="Gly residues" evidence="13">
    <location>
        <begin position="128"/>
        <end position="139"/>
    </location>
</feature>
<dbReference type="Proteomes" id="UP000000673">
    <property type="component" value="Unassembled WGS sequence"/>
</dbReference>
<feature type="compositionally biased region" description="Polar residues" evidence="13">
    <location>
        <begin position="189"/>
        <end position="208"/>
    </location>
</feature>
<dbReference type="GO" id="GO:0008017">
    <property type="term" value="F:microtubule binding"/>
    <property type="evidence" value="ECO:0007669"/>
    <property type="project" value="InterPro"/>
</dbReference>
<evidence type="ECO:0000256" key="9">
    <source>
        <dbReference type="ARBA" id="ARBA00023212"/>
    </source>
</evidence>
<feature type="coiled-coil region" evidence="12">
    <location>
        <begin position="283"/>
        <end position="397"/>
    </location>
</feature>
<dbReference type="SUPFAM" id="SSF52540">
    <property type="entry name" value="P-loop containing nucleoside triphosphate hydrolases"/>
    <property type="match status" value="1"/>
</dbReference>
<dbReference type="GO" id="GO:0003777">
    <property type="term" value="F:microtubule motor activity"/>
    <property type="evidence" value="ECO:0007669"/>
    <property type="project" value="InterPro"/>
</dbReference>
<keyword evidence="17" id="KW-1185">Reference proteome</keyword>
<keyword evidence="4 11" id="KW-0493">Microtubule</keyword>
<evidence type="ECO:0000256" key="1">
    <source>
        <dbReference type="ARBA" id="ARBA00004245"/>
    </source>
</evidence>
<dbReference type="VEuPathDB" id="VectorBase:ADAC009704"/>
<dbReference type="FunFam" id="3.40.850.10:FF:000065">
    <property type="entry name" value="Kinesin-like protein"/>
    <property type="match status" value="1"/>
</dbReference>
<feature type="compositionally biased region" description="Low complexity" evidence="13">
    <location>
        <begin position="156"/>
        <end position="169"/>
    </location>
</feature>
<dbReference type="EnsemblMetazoa" id="ADAC009704-RA">
    <property type="protein sequence ID" value="ADAC009704-PA"/>
    <property type="gene ID" value="ADAC009704"/>
</dbReference>
<dbReference type="Gene3D" id="3.40.850.10">
    <property type="entry name" value="Kinesin motor domain"/>
    <property type="match status" value="1"/>
</dbReference>
<keyword evidence="9" id="KW-0206">Cytoskeleton</keyword>
<feature type="region of interest" description="Disordered" evidence="13">
    <location>
        <begin position="156"/>
        <end position="210"/>
    </location>
</feature>
<keyword evidence="6 10" id="KW-0067">ATP-binding</keyword>
<evidence type="ECO:0000256" key="8">
    <source>
        <dbReference type="ARBA" id="ARBA00023175"/>
    </source>
</evidence>
<dbReference type="CDD" id="cd01366">
    <property type="entry name" value="KISc_C_terminal"/>
    <property type="match status" value="1"/>
</dbReference>
<reference evidence="15 17" key="1">
    <citation type="journal article" date="2010" name="BMC Genomics">
        <title>Combination of measures distinguishes pre-miRNAs from other stem-loops in the genome of the newly sequenced Anopheles darlingi.</title>
        <authorList>
            <person name="Mendes N.D."/>
            <person name="Freitas A.T."/>
            <person name="Vasconcelos A.T."/>
            <person name="Sagot M.F."/>
        </authorList>
    </citation>
    <scope>NUCLEOTIDE SEQUENCE</scope>
</reference>
<dbReference type="InterPro" id="IPR019821">
    <property type="entry name" value="Kinesin_motor_CS"/>
</dbReference>
<dbReference type="GO" id="GO:0090307">
    <property type="term" value="P:mitotic spindle assembly"/>
    <property type="evidence" value="ECO:0007669"/>
    <property type="project" value="UniProtKB-ARBA"/>
</dbReference>
<dbReference type="EMBL" id="ADMH02002125">
    <property type="protein sequence ID" value="ETN58653.1"/>
    <property type="molecule type" value="Genomic_DNA"/>
</dbReference>
<evidence type="ECO:0000256" key="5">
    <source>
        <dbReference type="ARBA" id="ARBA00022741"/>
    </source>
</evidence>
<evidence type="ECO:0000313" key="15">
    <source>
        <dbReference type="EMBL" id="ETN58653.1"/>
    </source>
</evidence>
<dbReference type="PROSITE" id="PS00411">
    <property type="entry name" value="KINESIN_MOTOR_1"/>
    <property type="match status" value="1"/>
</dbReference>
<comment type="similarity">
    <text evidence="2">Belongs to the TRAFAC class myosin-kinesin ATPase superfamily. Kinesin family. KIN-14 subfamily.</text>
</comment>
<keyword evidence="8 10" id="KW-0505">Motor protein</keyword>
<dbReference type="PRINTS" id="PR00380">
    <property type="entry name" value="KINESINHEAVY"/>
</dbReference>
<dbReference type="PANTHER" id="PTHR47972:SF45">
    <property type="entry name" value="PROTEIN CLARET SEGREGATIONAL"/>
    <property type="match status" value="1"/>
</dbReference>
<evidence type="ECO:0000256" key="2">
    <source>
        <dbReference type="ARBA" id="ARBA00010899"/>
    </source>
</evidence>
<dbReference type="GO" id="GO:0005874">
    <property type="term" value="C:microtubule"/>
    <property type="evidence" value="ECO:0007669"/>
    <property type="project" value="UniProtKB-KW"/>
</dbReference>
<reference evidence="16" key="4">
    <citation type="submission" date="2015-06" db="UniProtKB">
        <authorList>
            <consortium name="EnsemblMetazoa"/>
        </authorList>
    </citation>
    <scope>IDENTIFICATION</scope>
</reference>
<evidence type="ECO:0000256" key="11">
    <source>
        <dbReference type="RuleBase" id="RU000394"/>
    </source>
</evidence>
<dbReference type="PANTHER" id="PTHR47972">
    <property type="entry name" value="KINESIN-LIKE PROTEIN KLP-3"/>
    <property type="match status" value="1"/>
</dbReference>
<feature type="domain" description="Kinesin motor" evidence="14">
    <location>
        <begin position="432"/>
        <end position="754"/>
    </location>
</feature>
<dbReference type="PROSITE" id="PS50067">
    <property type="entry name" value="KINESIN_MOTOR_2"/>
    <property type="match status" value="1"/>
</dbReference>
<evidence type="ECO:0000256" key="7">
    <source>
        <dbReference type="ARBA" id="ARBA00023054"/>
    </source>
</evidence>
<dbReference type="InterPro" id="IPR027640">
    <property type="entry name" value="Kinesin-like_fam"/>
</dbReference>
<protein>
    <recommendedName>
        <fullName evidence="11">Kinesin-like protein</fullName>
    </recommendedName>
</protein>
<dbReference type="GO" id="GO:0005524">
    <property type="term" value="F:ATP binding"/>
    <property type="evidence" value="ECO:0007669"/>
    <property type="project" value="UniProtKB-UniRule"/>
</dbReference>
<dbReference type="OMA" id="WTYHDEA"/>
<reference evidence="15" key="2">
    <citation type="submission" date="2010-05" db="EMBL/GenBank/DDBJ databases">
        <authorList>
            <person name="Almeida L.G."/>
            <person name="Nicolas M.F."/>
            <person name="Souza R.C."/>
            <person name="Vasconcelos A.T.R."/>
        </authorList>
    </citation>
    <scope>NUCLEOTIDE SEQUENCE</scope>
</reference>
<gene>
    <name evidence="15" type="ORF">AND_009704</name>
</gene>
<evidence type="ECO:0000256" key="3">
    <source>
        <dbReference type="ARBA" id="ARBA00022490"/>
    </source>
</evidence>
<feature type="binding site" evidence="10">
    <location>
        <begin position="515"/>
        <end position="522"/>
    </location>
    <ligand>
        <name>ATP</name>
        <dbReference type="ChEBI" id="CHEBI:30616"/>
    </ligand>
</feature>
<proteinExistence type="inferred from homology"/>
<dbReference type="HOGENOM" id="CLU_001485_12_4_1"/>
<organism evidence="15">
    <name type="scientific">Anopheles darlingi</name>
    <name type="common">Mosquito</name>
    <dbReference type="NCBI Taxonomy" id="43151"/>
    <lineage>
        <taxon>Eukaryota</taxon>
        <taxon>Metazoa</taxon>
        <taxon>Ecdysozoa</taxon>
        <taxon>Arthropoda</taxon>
        <taxon>Hexapoda</taxon>
        <taxon>Insecta</taxon>
        <taxon>Pterygota</taxon>
        <taxon>Neoptera</taxon>
        <taxon>Endopterygota</taxon>
        <taxon>Diptera</taxon>
        <taxon>Nematocera</taxon>
        <taxon>Culicoidea</taxon>
        <taxon>Culicidae</taxon>
        <taxon>Anophelinae</taxon>
        <taxon>Anopheles</taxon>
    </lineage>
</organism>
<dbReference type="SMART" id="SM00129">
    <property type="entry name" value="KISc"/>
    <property type="match status" value="1"/>
</dbReference>
<evidence type="ECO:0000256" key="12">
    <source>
        <dbReference type="SAM" id="Coils"/>
    </source>
</evidence>
<dbReference type="Pfam" id="PF00225">
    <property type="entry name" value="Kinesin"/>
    <property type="match status" value="1"/>
</dbReference>
<evidence type="ECO:0000256" key="4">
    <source>
        <dbReference type="ARBA" id="ARBA00022701"/>
    </source>
</evidence>
<accession>W5J5H6</accession>
<dbReference type="STRING" id="43151.W5J5H6"/>